<dbReference type="CDD" id="cd07035">
    <property type="entry name" value="TPP_PYR_POX_like"/>
    <property type="match status" value="1"/>
</dbReference>
<protein>
    <submittedName>
        <fullName evidence="5">2-hydroxyacyl-coa lyase</fullName>
    </submittedName>
</protein>
<keyword evidence="6" id="KW-1185">Reference proteome</keyword>
<keyword evidence="2" id="KW-0479">Metal-binding</keyword>
<sequence>MNKSSRRDTPPPPTSGVLLTVSGQSCVFRFAGLSNAAANTWPMVMISGFSDQSFTGRGAFQELNQIAAVKPYSKFAAVKPFVHVVSRDFSISYLGEIKWLRYLRPCCKSEYGKERKWQKISQSRIWGNEMTKIPFNVHH</sequence>
<dbReference type="PROSITE" id="PS51257">
    <property type="entry name" value="PROKAR_LIPOPROTEIN"/>
    <property type="match status" value="1"/>
</dbReference>
<dbReference type="OrthoDB" id="3633556at2759"/>
<evidence type="ECO:0000256" key="1">
    <source>
        <dbReference type="ARBA" id="ARBA00001964"/>
    </source>
</evidence>
<dbReference type="SUPFAM" id="SSF52518">
    <property type="entry name" value="Thiamin diphosphate-binding fold (THDP-binding)"/>
    <property type="match status" value="1"/>
</dbReference>
<evidence type="ECO:0000256" key="2">
    <source>
        <dbReference type="ARBA" id="ARBA00022723"/>
    </source>
</evidence>
<keyword evidence="3" id="KW-0460">Magnesium</keyword>
<keyword evidence="4 5" id="KW-0456">Lyase</keyword>
<dbReference type="InterPro" id="IPR045025">
    <property type="entry name" value="HACL1-like"/>
</dbReference>
<gene>
    <name evidence="5" type="ORF">PHJA_000959000</name>
</gene>
<accession>A0A830BW86</accession>
<dbReference type="GO" id="GO:0046872">
    <property type="term" value="F:metal ion binding"/>
    <property type="evidence" value="ECO:0007669"/>
    <property type="project" value="UniProtKB-KW"/>
</dbReference>
<comment type="caution">
    <text evidence="5">The sequence shown here is derived from an EMBL/GenBank/DDBJ whole genome shotgun (WGS) entry which is preliminary data.</text>
</comment>
<proteinExistence type="predicted"/>
<dbReference type="PANTHER" id="PTHR43710">
    <property type="entry name" value="2-HYDROXYACYL-COA LYASE"/>
    <property type="match status" value="1"/>
</dbReference>
<evidence type="ECO:0000313" key="6">
    <source>
        <dbReference type="Proteomes" id="UP000653305"/>
    </source>
</evidence>
<reference evidence="5" key="1">
    <citation type="submission" date="2020-07" db="EMBL/GenBank/DDBJ databases">
        <title>Ethylene signaling mediates host invasion by parasitic plants.</title>
        <authorList>
            <person name="Yoshida S."/>
        </authorList>
    </citation>
    <scope>NUCLEOTIDE SEQUENCE</scope>
    <source>
        <strain evidence="5">Okayama</strain>
    </source>
</reference>
<evidence type="ECO:0000256" key="4">
    <source>
        <dbReference type="ARBA" id="ARBA00023239"/>
    </source>
</evidence>
<dbReference type="GO" id="GO:0030976">
    <property type="term" value="F:thiamine pyrophosphate binding"/>
    <property type="evidence" value="ECO:0007669"/>
    <property type="project" value="InterPro"/>
</dbReference>
<organism evidence="5 6">
    <name type="scientific">Phtheirospermum japonicum</name>
    <dbReference type="NCBI Taxonomy" id="374723"/>
    <lineage>
        <taxon>Eukaryota</taxon>
        <taxon>Viridiplantae</taxon>
        <taxon>Streptophyta</taxon>
        <taxon>Embryophyta</taxon>
        <taxon>Tracheophyta</taxon>
        <taxon>Spermatophyta</taxon>
        <taxon>Magnoliopsida</taxon>
        <taxon>eudicotyledons</taxon>
        <taxon>Gunneridae</taxon>
        <taxon>Pentapetalae</taxon>
        <taxon>asterids</taxon>
        <taxon>lamiids</taxon>
        <taxon>Lamiales</taxon>
        <taxon>Orobanchaceae</taxon>
        <taxon>Orobanchaceae incertae sedis</taxon>
        <taxon>Phtheirospermum</taxon>
    </lineage>
</organism>
<dbReference type="Gene3D" id="3.40.50.970">
    <property type="match status" value="1"/>
</dbReference>
<dbReference type="GO" id="GO:0005777">
    <property type="term" value="C:peroxisome"/>
    <property type="evidence" value="ECO:0007669"/>
    <property type="project" value="TreeGrafter"/>
</dbReference>
<dbReference type="PANTHER" id="PTHR43710:SF2">
    <property type="entry name" value="2-HYDROXYACYL-COA LYASE 1"/>
    <property type="match status" value="1"/>
</dbReference>
<dbReference type="AlphaFoldDB" id="A0A830BW86"/>
<evidence type="ECO:0000313" key="5">
    <source>
        <dbReference type="EMBL" id="GFP88153.1"/>
    </source>
</evidence>
<dbReference type="Proteomes" id="UP000653305">
    <property type="component" value="Unassembled WGS sequence"/>
</dbReference>
<comment type="cofactor">
    <cofactor evidence="1">
        <name>thiamine diphosphate</name>
        <dbReference type="ChEBI" id="CHEBI:58937"/>
    </cofactor>
</comment>
<dbReference type="GO" id="GO:0016829">
    <property type="term" value="F:lyase activity"/>
    <property type="evidence" value="ECO:0007669"/>
    <property type="project" value="UniProtKB-KW"/>
</dbReference>
<name>A0A830BW86_9LAMI</name>
<dbReference type="GO" id="GO:0001561">
    <property type="term" value="P:fatty acid alpha-oxidation"/>
    <property type="evidence" value="ECO:0007669"/>
    <property type="project" value="TreeGrafter"/>
</dbReference>
<dbReference type="EMBL" id="BMAC01000163">
    <property type="protein sequence ID" value="GFP88153.1"/>
    <property type="molecule type" value="Genomic_DNA"/>
</dbReference>
<dbReference type="InterPro" id="IPR029061">
    <property type="entry name" value="THDP-binding"/>
</dbReference>
<evidence type="ECO:0000256" key="3">
    <source>
        <dbReference type="ARBA" id="ARBA00022842"/>
    </source>
</evidence>